<dbReference type="EMBL" id="AM942444">
    <property type="protein sequence ID" value="CAQ05384.1"/>
    <property type="molecule type" value="Genomic_DNA"/>
</dbReference>
<dbReference type="AlphaFoldDB" id="B1VGS7"/>
<dbReference type="KEGG" id="cur:cu1424"/>
<name>B1VGS7_CORU7</name>
<protein>
    <recommendedName>
        <fullName evidence="3">Tail assembly chaperone</fullName>
    </recommendedName>
</protein>
<dbReference type="RefSeq" id="WP_012360672.1">
    <property type="nucleotide sequence ID" value="NC_010545.1"/>
</dbReference>
<dbReference type="HOGENOM" id="CLU_2408281_0_0_11"/>
<evidence type="ECO:0000313" key="2">
    <source>
        <dbReference type="Proteomes" id="UP000001727"/>
    </source>
</evidence>
<dbReference type="Proteomes" id="UP000001727">
    <property type="component" value="Chromosome"/>
</dbReference>
<keyword evidence="2" id="KW-1185">Reference proteome</keyword>
<evidence type="ECO:0000313" key="1">
    <source>
        <dbReference type="EMBL" id="CAQ05384.1"/>
    </source>
</evidence>
<organism evidence="1 2">
    <name type="scientific">Corynebacterium urealyticum (strain ATCC 43042 / DSM 7109)</name>
    <dbReference type="NCBI Taxonomy" id="504474"/>
    <lineage>
        <taxon>Bacteria</taxon>
        <taxon>Bacillati</taxon>
        <taxon>Actinomycetota</taxon>
        <taxon>Actinomycetes</taxon>
        <taxon>Mycobacteriales</taxon>
        <taxon>Corynebacteriaceae</taxon>
        <taxon>Corynebacterium</taxon>
    </lineage>
</organism>
<dbReference type="GeneID" id="60604207"/>
<proteinExistence type="predicted"/>
<dbReference type="STRING" id="504474.cu1424"/>
<accession>B1VGS7</accession>
<reference evidence="1 2" key="1">
    <citation type="journal article" date="2008" name="J. Biotechnol.">
        <title>The lifestyle of Corynebacterium urealyticum derived from its complete genome sequence established by pyrosequencing.</title>
        <authorList>
            <person name="Tauch A."/>
            <person name="Trost E."/>
            <person name="Tilker A."/>
            <person name="Ludewig U."/>
            <person name="Schneiker S."/>
            <person name="Goesmann A."/>
            <person name="Arnold W."/>
            <person name="Bekel T."/>
            <person name="Brinkrolf K."/>
            <person name="Brune I."/>
            <person name="Goetker S."/>
            <person name="Kalinowski J."/>
            <person name="Kamp P.-B."/>
            <person name="Lobo F.P."/>
            <person name="Viehoever P."/>
            <person name="Weisshaar B."/>
            <person name="Soriano F."/>
            <person name="Droege M."/>
            <person name="Puehler A."/>
        </authorList>
    </citation>
    <scope>NUCLEOTIDE SEQUENCE [LARGE SCALE GENOMIC DNA]</scope>
    <source>
        <strain evidence="2">ATCC 43042 / DSM 7109</strain>
    </source>
</reference>
<sequence length="92" mass="10310">MSAKVFTWTINNGPKAGKTITLPADPVNKLGVGFHRRHRKDSPEEQMWAQVEALADDKNLDLIDTLWPDEFSEFMEAWQGGSMGESNESSES</sequence>
<evidence type="ECO:0008006" key="3">
    <source>
        <dbReference type="Google" id="ProtNLM"/>
    </source>
</evidence>
<gene>
    <name evidence="1" type="ordered locus">cu1424</name>
</gene>